<evidence type="ECO:0000259" key="6">
    <source>
        <dbReference type="Pfam" id="PF08492"/>
    </source>
</evidence>
<dbReference type="GO" id="GO:0006614">
    <property type="term" value="P:SRP-dependent cotranslational protein targeting to membrane"/>
    <property type="evidence" value="ECO:0007669"/>
    <property type="project" value="InterPro"/>
</dbReference>
<evidence type="ECO:0000256" key="4">
    <source>
        <dbReference type="ARBA" id="ARBA00022824"/>
    </source>
</evidence>
<dbReference type="GO" id="GO:0005786">
    <property type="term" value="C:signal recognition particle, endoplasmic reticulum targeting"/>
    <property type="evidence" value="ECO:0007669"/>
    <property type="project" value="TreeGrafter"/>
</dbReference>
<keyword evidence="8" id="KW-1185">Reference proteome</keyword>
<dbReference type="OrthoDB" id="5421607at2759"/>
<evidence type="ECO:0000256" key="2">
    <source>
        <dbReference type="ARBA" id="ARBA00004496"/>
    </source>
</evidence>
<dbReference type="InterPro" id="IPR026270">
    <property type="entry name" value="SRP72"/>
</dbReference>
<dbReference type="PANTHER" id="PTHR14094">
    <property type="entry name" value="SIGNAL RECOGNITION PARTICLE 72"/>
    <property type="match status" value="1"/>
</dbReference>
<keyword evidence="5" id="KW-0687">Ribonucleoprotein</keyword>
<keyword evidence="3" id="KW-0963">Cytoplasm</keyword>
<evidence type="ECO:0000313" key="8">
    <source>
        <dbReference type="Proteomes" id="UP000053660"/>
    </source>
</evidence>
<gene>
    <name evidence="7" type="ORF">OESDEN_25224</name>
</gene>
<proteinExistence type="predicted"/>
<sequence>MLDDAIGHMRDPQVRRHMLDQAALLESSRGNSAAAAAYLEKLTQFDPNDIRVLCRLIRAYTDVNPKKAEELSAQVFPETVDEGIDVDSIEESDWILYGEKYKQKKEAKSEVEDTEIVTRKLKNRKRKRKIRLPKNYDPNVPPDPERYVLFYACEEFNF</sequence>
<organism evidence="7 8">
    <name type="scientific">Oesophagostomum dentatum</name>
    <name type="common">Nodular worm</name>
    <dbReference type="NCBI Taxonomy" id="61180"/>
    <lineage>
        <taxon>Eukaryota</taxon>
        <taxon>Metazoa</taxon>
        <taxon>Ecdysozoa</taxon>
        <taxon>Nematoda</taxon>
        <taxon>Chromadorea</taxon>
        <taxon>Rhabditida</taxon>
        <taxon>Rhabditina</taxon>
        <taxon>Rhabditomorpha</taxon>
        <taxon>Strongyloidea</taxon>
        <taxon>Strongylidae</taxon>
        <taxon>Oesophagostomum</taxon>
    </lineage>
</organism>
<name>A0A0B1RVW6_OESDE</name>
<dbReference type="AlphaFoldDB" id="A0A0B1RVW6"/>
<dbReference type="GO" id="GO:0008312">
    <property type="term" value="F:7S RNA binding"/>
    <property type="evidence" value="ECO:0007669"/>
    <property type="project" value="InterPro"/>
</dbReference>
<reference evidence="7 8" key="1">
    <citation type="submission" date="2014-03" db="EMBL/GenBank/DDBJ databases">
        <title>Draft genome of the hookworm Oesophagostomum dentatum.</title>
        <authorList>
            <person name="Mitreva M."/>
        </authorList>
    </citation>
    <scope>NUCLEOTIDE SEQUENCE [LARGE SCALE GENOMIC DNA]</scope>
    <source>
        <strain evidence="7 8">OD-Hann</strain>
    </source>
</reference>
<comment type="subcellular location">
    <subcellularLocation>
        <location evidence="2">Cytoplasm</location>
    </subcellularLocation>
    <subcellularLocation>
        <location evidence="1">Endoplasmic reticulum</location>
    </subcellularLocation>
</comment>
<dbReference type="GO" id="GO:0005783">
    <property type="term" value="C:endoplasmic reticulum"/>
    <property type="evidence" value="ECO:0007669"/>
    <property type="project" value="UniProtKB-SubCell"/>
</dbReference>
<evidence type="ECO:0000256" key="3">
    <source>
        <dbReference type="ARBA" id="ARBA00022490"/>
    </source>
</evidence>
<evidence type="ECO:0000256" key="5">
    <source>
        <dbReference type="ARBA" id="ARBA00023274"/>
    </source>
</evidence>
<protein>
    <submittedName>
        <fullName evidence="7">SRP72 RNA-binding domain protein</fullName>
    </submittedName>
</protein>
<dbReference type="Proteomes" id="UP000053660">
    <property type="component" value="Unassembled WGS sequence"/>
</dbReference>
<keyword evidence="4" id="KW-0256">Endoplasmic reticulum</keyword>
<feature type="domain" description="Signal recognition particle SRP72 subunit RNA-binding" evidence="6">
    <location>
        <begin position="102"/>
        <end position="146"/>
    </location>
</feature>
<dbReference type="Pfam" id="PF08492">
    <property type="entry name" value="SRP72"/>
    <property type="match status" value="1"/>
</dbReference>
<dbReference type="EMBL" id="KN613019">
    <property type="protein sequence ID" value="KHJ75160.1"/>
    <property type="molecule type" value="Genomic_DNA"/>
</dbReference>
<accession>A0A0B1RVW6</accession>
<evidence type="ECO:0000256" key="1">
    <source>
        <dbReference type="ARBA" id="ARBA00004240"/>
    </source>
</evidence>
<dbReference type="InterPro" id="IPR013699">
    <property type="entry name" value="Signal_recog_part_SRP72_RNA-bd"/>
</dbReference>
<dbReference type="PANTHER" id="PTHR14094:SF9">
    <property type="entry name" value="SIGNAL RECOGNITION PARTICLE SUBUNIT SRP72"/>
    <property type="match status" value="1"/>
</dbReference>
<evidence type="ECO:0000313" key="7">
    <source>
        <dbReference type="EMBL" id="KHJ75160.1"/>
    </source>
</evidence>
<dbReference type="GO" id="GO:0043022">
    <property type="term" value="F:ribosome binding"/>
    <property type="evidence" value="ECO:0007669"/>
    <property type="project" value="TreeGrafter"/>
</dbReference>